<evidence type="ECO:0000256" key="8">
    <source>
        <dbReference type="SAM" id="MobiDB-lite"/>
    </source>
</evidence>
<evidence type="ECO:0000313" key="10">
    <source>
        <dbReference type="Proteomes" id="UP000181936"/>
    </source>
</evidence>
<evidence type="ECO:0000256" key="1">
    <source>
        <dbReference type="ARBA" id="ARBA00004514"/>
    </source>
</evidence>
<evidence type="ECO:0000256" key="6">
    <source>
        <dbReference type="ARBA" id="ARBA00093785"/>
    </source>
</evidence>
<feature type="region of interest" description="Disordered" evidence="8">
    <location>
        <begin position="89"/>
        <end position="117"/>
    </location>
</feature>
<reference evidence="9 10" key="1">
    <citation type="journal article" date="2016" name="Sci. Rep.">
        <title>Complete genome sequence and transcriptomic analysis of a novel marine strain Bacillus weihaiensis reveals the mechanism of brown algae degradation.</title>
        <authorList>
            <person name="Zhu Y."/>
            <person name="Chen P."/>
            <person name="Bao Y."/>
            <person name="Men Y."/>
            <person name="Zeng Y."/>
            <person name="Yang J."/>
            <person name="Sun J."/>
            <person name="Sun Y."/>
        </authorList>
    </citation>
    <scope>NUCLEOTIDE SEQUENCE [LARGE SCALE GENOMIC DNA]</scope>
    <source>
        <strain evidence="9 10">Alg07</strain>
    </source>
</reference>
<evidence type="ECO:0000256" key="7">
    <source>
        <dbReference type="ARBA" id="ARBA00093797"/>
    </source>
</evidence>
<gene>
    <name evidence="9" type="ORF">A9C19_01810</name>
</gene>
<evidence type="ECO:0000256" key="2">
    <source>
        <dbReference type="ARBA" id="ARBA00022490"/>
    </source>
</evidence>
<dbReference type="EMBL" id="CP016020">
    <property type="protein sequence ID" value="APH03589.1"/>
    <property type="molecule type" value="Genomic_DNA"/>
</dbReference>
<evidence type="ECO:0000313" key="9">
    <source>
        <dbReference type="EMBL" id="APH03589.1"/>
    </source>
</evidence>
<dbReference type="OrthoDB" id="2353131at2"/>
<evidence type="ECO:0000256" key="3">
    <source>
        <dbReference type="ARBA" id="ARBA00022795"/>
    </source>
</evidence>
<protein>
    <recommendedName>
        <fullName evidence="7">Flagellar protein FliT</fullName>
    </recommendedName>
</protein>
<sequence>MTAIQQVYSITEQLFHLLTKPVDKDQREDHINKITELLDEREQHILQVKAPFSADEKKLFNQVVAWNETIEKKFVVLKQQIQQDMVQLKKSKSSNQQYTNPYQHVSTSDGMFYDKRK</sequence>
<dbReference type="Proteomes" id="UP000181936">
    <property type="component" value="Chromosome"/>
</dbReference>
<dbReference type="InterPro" id="IPR008622">
    <property type="entry name" value="FliT"/>
</dbReference>
<name>A0A1L3MML4_9BACI</name>
<dbReference type="AlphaFoldDB" id="A0A1L3MML4"/>
<evidence type="ECO:0000256" key="5">
    <source>
        <dbReference type="ARBA" id="ARBA00093765"/>
    </source>
</evidence>
<comment type="function">
    <text evidence="5">May act as an export chaperone for the filament capping protein FliD.</text>
</comment>
<comment type="subcellular location">
    <subcellularLocation>
        <location evidence="1">Cytoplasm</location>
        <location evidence="1">Cytosol</location>
    </subcellularLocation>
</comment>
<proteinExistence type="inferred from homology"/>
<dbReference type="KEGG" id="bwh:A9C19_01810"/>
<keyword evidence="3" id="KW-1005">Bacterial flagellum biogenesis</keyword>
<keyword evidence="10" id="KW-1185">Reference proteome</keyword>
<keyword evidence="4" id="KW-0143">Chaperone</keyword>
<comment type="similarity">
    <text evidence="6">Belongs to the bacillales FliT family.</text>
</comment>
<accession>A0A1L3MML4</accession>
<dbReference type="RefSeq" id="WP_072578379.1">
    <property type="nucleotide sequence ID" value="NZ_CP016020.1"/>
</dbReference>
<feature type="compositionally biased region" description="Polar residues" evidence="8">
    <location>
        <begin position="93"/>
        <end position="109"/>
    </location>
</feature>
<dbReference type="Pfam" id="PF05400">
    <property type="entry name" value="FliT"/>
    <property type="match status" value="1"/>
</dbReference>
<evidence type="ECO:0000256" key="4">
    <source>
        <dbReference type="ARBA" id="ARBA00023186"/>
    </source>
</evidence>
<dbReference type="STRING" id="1547283.A9C19_01810"/>
<organism evidence="9 10">
    <name type="scientific">Bacillus weihaiensis</name>
    <dbReference type="NCBI Taxonomy" id="1547283"/>
    <lineage>
        <taxon>Bacteria</taxon>
        <taxon>Bacillati</taxon>
        <taxon>Bacillota</taxon>
        <taxon>Bacilli</taxon>
        <taxon>Bacillales</taxon>
        <taxon>Bacillaceae</taxon>
        <taxon>Bacillus</taxon>
    </lineage>
</organism>
<keyword evidence="2" id="KW-0963">Cytoplasm</keyword>